<organism evidence="2 3">
    <name type="scientific">Halobacteriovorax marinus</name>
    <dbReference type="NCBI Taxonomy" id="97084"/>
    <lineage>
        <taxon>Bacteria</taxon>
        <taxon>Pseudomonadati</taxon>
        <taxon>Bdellovibrionota</taxon>
        <taxon>Bacteriovoracia</taxon>
        <taxon>Bacteriovoracales</taxon>
        <taxon>Halobacteriovoraceae</taxon>
        <taxon>Halobacteriovorax</taxon>
    </lineage>
</organism>
<dbReference type="PANTHER" id="PTHR42663">
    <property type="entry name" value="HYDROLASE C777.06C-RELATED-RELATED"/>
    <property type="match status" value="1"/>
</dbReference>
<evidence type="ECO:0000313" key="2">
    <source>
        <dbReference type="EMBL" id="OUR97031.1"/>
    </source>
</evidence>
<sequence length="275" mass="31424">MANLKNEITILGSGTSTGIPMLGCQCSVCQSQEVKNRRLRTSILIKTKKDMHILIDTSVDLRTQFLNNNITRVDMAFITHDHADHCHGIDDLRPLCFGPPATSIPIFTHQQCAKSLALKFPYIFKAHELFNKERPPLGGGIPKLTLHTVDISSKIKYLGEEFEFLLLEHGYTKTLGIIHENFAYIIDCHEISDAQIDRLREKELDLLIIDCVTDQEHKTHLSRDKAFGYIERISPKKAGLIHMNHNLEHEKLLQDAQDHFSFPVFPVFDTQHITY</sequence>
<proteinExistence type="predicted"/>
<evidence type="ECO:0000313" key="3">
    <source>
        <dbReference type="Proteomes" id="UP000196531"/>
    </source>
</evidence>
<gene>
    <name evidence="2" type="ORF">A9Q84_11910</name>
</gene>
<dbReference type="SMART" id="SM00849">
    <property type="entry name" value="Lactamase_B"/>
    <property type="match status" value="1"/>
</dbReference>
<comment type="caution">
    <text evidence="2">The sequence shown here is derived from an EMBL/GenBank/DDBJ whole genome shotgun (WGS) entry which is preliminary data.</text>
</comment>
<dbReference type="EMBL" id="MAAO01000006">
    <property type="protein sequence ID" value="OUR97031.1"/>
    <property type="molecule type" value="Genomic_DNA"/>
</dbReference>
<dbReference type="InterPro" id="IPR036866">
    <property type="entry name" value="RibonucZ/Hydroxyglut_hydro"/>
</dbReference>
<dbReference type="InterPro" id="IPR001279">
    <property type="entry name" value="Metallo-B-lactamas"/>
</dbReference>
<dbReference type="PANTHER" id="PTHR42663:SF6">
    <property type="entry name" value="HYDROLASE C777.06C-RELATED"/>
    <property type="match status" value="1"/>
</dbReference>
<dbReference type="SUPFAM" id="SSF56281">
    <property type="entry name" value="Metallo-hydrolase/oxidoreductase"/>
    <property type="match status" value="1"/>
</dbReference>
<accession>A0A1Y5FC56</accession>
<dbReference type="AlphaFoldDB" id="A0A1Y5FC56"/>
<name>A0A1Y5FC56_9BACT</name>
<dbReference type="Gene3D" id="3.60.15.10">
    <property type="entry name" value="Ribonuclease Z/Hydroxyacylglutathione hydrolase-like"/>
    <property type="match status" value="1"/>
</dbReference>
<dbReference type="CDD" id="cd16279">
    <property type="entry name" value="metallo-hydrolase-like_MBL-fold"/>
    <property type="match status" value="1"/>
</dbReference>
<dbReference type="Proteomes" id="UP000196531">
    <property type="component" value="Unassembled WGS sequence"/>
</dbReference>
<protein>
    <recommendedName>
        <fullName evidence="1">Metallo-beta-lactamase domain-containing protein</fullName>
    </recommendedName>
</protein>
<dbReference type="Pfam" id="PF12706">
    <property type="entry name" value="Lactamase_B_2"/>
    <property type="match status" value="1"/>
</dbReference>
<feature type="domain" description="Metallo-beta-lactamase" evidence="1">
    <location>
        <begin position="39"/>
        <end position="245"/>
    </location>
</feature>
<evidence type="ECO:0000259" key="1">
    <source>
        <dbReference type="SMART" id="SM00849"/>
    </source>
</evidence>
<reference evidence="3" key="1">
    <citation type="journal article" date="2017" name="Proc. Natl. Acad. Sci. U.S.A.">
        <title>Simulation of Deepwater Horizon oil plume reveals substrate specialization within a complex community of hydrocarbon-degraders.</title>
        <authorList>
            <person name="Hu P."/>
            <person name="Dubinsky E.A."/>
            <person name="Probst A.J."/>
            <person name="Wang J."/>
            <person name="Sieber C.M.K."/>
            <person name="Tom L.M."/>
            <person name="Gardinali P."/>
            <person name="Banfield J.F."/>
            <person name="Atlas R.M."/>
            <person name="Andersen G.L."/>
        </authorList>
    </citation>
    <scope>NUCLEOTIDE SEQUENCE [LARGE SCALE GENOMIC DNA]</scope>
</reference>